<dbReference type="RefSeq" id="XP_033377017.1">
    <property type="nucleotide sequence ID" value="XM_033529695.1"/>
</dbReference>
<dbReference type="OrthoDB" id="671439at2759"/>
<dbReference type="GeneID" id="54287092"/>
<dbReference type="SUPFAM" id="SSF52266">
    <property type="entry name" value="SGNH hydrolase"/>
    <property type="match status" value="1"/>
</dbReference>
<accession>A0A6A5X6W0</accession>
<keyword evidence="2" id="KW-0378">Hydrolase</keyword>
<dbReference type="Gene3D" id="3.40.50.1110">
    <property type="entry name" value="SGNH hydrolase"/>
    <property type="match status" value="1"/>
</dbReference>
<dbReference type="AlphaFoldDB" id="A0A6A5X6W0"/>
<dbReference type="CDD" id="cd01838">
    <property type="entry name" value="Isoamyl_acetate_hydrolase_like"/>
    <property type="match status" value="1"/>
</dbReference>
<dbReference type="PANTHER" id="PTHR14209:SF19">
    <property type="entry name" value="ISOAMYL ACETATE-HYDROLYZING ESTERASE 1 HOMOLOG"/>
    <property type="match status" value="1"/>
</dbReference>
<proteinExistence type="predicted"/>
<dbReference type="InterPro" id="IPR045136">
    <property type="entry name" value="Iah1-like"/>
</dbReference>
<reference evidence="2" key="1">
    <citation type="journal article" date="2020" name="Stud. Mycol.">
        <title>101 Dothideomycetes genomes: a test case for predicting lifestyles and emergence of pathogens.</title>
        <authorList>
            <person name="Haridas S."/>
            <person name="Albert R."/>
            <person name="Binder M."/>
            <person name="Bloem J."/>
            <person name="Labutti K."/>
            <person name="Salamov A."/>
            <person name="Andreopoulos B."/>
            <person name="Baker S."/>
            <person name="Barry K."/>
            <person name="Bills G."/>
            <person name="Bluhm B."/>
            <person name="Cannon C."/>
            <person name="Castanera R."/>
            <person name="Culley D."/>
            <person name="Daum C."/>
            <person name="Ezra D."/>
            <person name="Gonzalez J."/>
            <person name="Henrissat B."/>
            <person name="Kuo A."/>
            <person name="Liang C."/>
            <person name="Lipzen A."/>
            <person name="Lutzoni F."/>
            <person name="Magnuson J."/>
            <person name="Mondo S."/>
            <person name="Nolan M."/>
            <person name="Ohm R."/>
            <person name="Pangilinan J."/>
            <person name="Park H.-J."/>
            <person name="Ramirez L."/>
            <person name="Alfaro M."/>
            <person name="Sun H."/>
            <person name="Tritt A."/>
            <person name="Yoshinaga Y."/>
            <person name="Zwiers L.-H."/>
            <person name="Turgeon B."/>
            <person name="Goodwin S."/>
            <person name="Spatafora J."/>
            <person name="Crous P."/>
            <person name="Grigoriev I."/>
        </authorList>
    </citation>
    <scope>NUCLEOTIDE SEQUENCE</scope>
    <source>
        <strain evidence="2">CBS 175.79</strain>
    </source>
</reference>
<dbReference type="Proteomes" id="UP000799778">
    <property type="component" value="Unassembled WGS sequence"/>
</dbReference>
<dbReference type="InterPro" id="IPR036514">
    <property type="entry name" value="SGNH_hydro_sf"/>
</dbReference>
<evidence type="ECO:0000313" key="3">
    <source>
        <dbReference type="Proteomes" id="UP000799778"/>
    </source>
</evidence>
<dbReference type="Pfam" id="PF13472">
    <property type="entry name" value="Lipase_GDSL_2"/>
    <property type="match status" value="1"/>
</dbReference>
<organism evidence="2 3">
    <name type="scientific">Aaosphaeria arxii CBS 175.79</name>
    <dbReference type="NCBI Taxonomy" id="1450172"/>
    <lineage>
        <taxon>Eukaryota</taxon>
        <taxon>Fungi</taxon>
        <taxon>Dikarya</taxon>
        <taxon>Ascomycota</taxon>
        <taxon>Pezizomycotina</taxon>
        <taxon>Dothideomycetes</taxon>
        <taxon>Pleosporomycetidae</taxon>
        <taxon>Pleosporales</taxon>
        <taxon>Pleosporales incertae sedis</taxon>
        <taxon>Aaosphaeria</taxon>
    </lineage>
</organism>
<gene>
    <name evidence="2" type="ORF">BU24DRAFT_429249</name>
</gene>
<dbReference type="GO" id="GO:0016787">
    <property type="term" value="F:hydrolase activity"/>
    <property type="evidence" value="ECO:0007669"/>
    <property type="project" value="UniProtKB-KW"/>
</dbReference>
<feature type="domain" description="SGNH hydrolase-type esterase" evidence="1">
    <location>
        <begin position="10"/>
        <end position="222"/>
    </location>
</feature>
<dbReference type="EMBL" id="ML978082">
    <property type="protein sequence ID" value="KAF2008678.1"/>
    <property type="molecule type" value="Genomic_DNA"/>
</dbReference>
<dbReference type="PANTHER" id="PTHR14209">
    <property type="entry name" value="ISOAMYL ACETATE-HYDROLYZING ESTERASE 1"/>
    <property type="match status" value="1"/>
</dbReference>
<evidence type="ECO:0000313" key="2">
    <source>
        <dbReference type="EMBL" id="KAF2008678.1"/>
    </source>
</evidence>
<name>A0A6A5X6W0_9PLEO</name>
<evidence type="ECO:0000259" key="1">
    <source>
        <dbReference type="Pfam" id="PF13472"/>
    </source>
</evidence>
<dbReference type="InterPro" id="IPR013830">
    <property type="entry name" value="SGNH_hydro"/>
</dbReference>
<keyword evidence="3" id="KW-1185">Reference proteome</keyword>
<sequence length="265" mass="29685">MAFSYHQFFLFGDSITQDSFNQQRGFGFSAALQHAYMRKLDIVNRGFSGYNTDQALKVLPYVLPTPEQARIRFLVVFFGANDASLPQAANNQHVPLDRYKQNLEAIITHPLVKAHNARIILVAPPPINEHLQWVTDQSKGAKSLSRVAAATKSYADAAVEVGAKLGVPVLNIWKAFMTKAKWTEETWKVGDILPGSRDIPQNDVLAELLHDGLHFAPSGYDIMFNEAMDLIAREWPDQVPEKLPNVFPLWNEPADWNAFDAAIAK</sequence>
<protein>
    <submittedName>
        <fullName evidence="2">SGNH hydrolase</fullName>
    </submittedName>
</protein>